<dbReference type="Proteomes" id="UP000077248">
    <property type="component" value="Unassembled WGS sequence"/>
</dbReference>
<evidence type="ECO:0000313" key="3">
    <source>
        <dbReference type="Proteomes" id="UP000077248"/>
    </source>
</evidence>
<dbReference type="GeneID" id="29120484"/>
<dbReference type="VEuPathDB" id="FungiDB:CC77DRAFT_942982"/>
<proteinExistence type="predicted"/>
<evidence type="ECO:0000256" key="1">
    <source>
        <dbReference type="SAM" id="Phobius"/>
    </source>
</evidence>
<feature type="transmembrane region" description="Helical" evidence="1">
    <location>
        <begin position="263"/>
        <end position="286"/>
    </location>
</feature>
<dbReference type="RefSeq" id="XP_018382575.1">
    <property type="nucleotide sequence ID" value="XM_018534890.1"/>
</dbReference>
<keyword evidence="3" id="KW-1185">Reference proteome</keyword>
<keyword evidence="1" id="KW-1133">Transmembrane helix</keyword>
<dbReference type="OMA" id="MESNTSH"/>
<feature type="transmembrane region" description="Helical" evidence="1">
    <location>
        <begin position="222"/>
        <end position="243"/>
    </location>
</feature>
<dbReference type="STRING" id="5599.A0A177DBG9"/>
<dbReference type="KEGG" id="aalt:CC77DRAFT_942982"/>
<protein>
    <submittedName>
        <fullName evidence="2">Uncharacterized protein</fullName>
    </submittedName>
</protein>
<organism evidence="2 3">
    <name type="scientific">Alternaria alternata</name>
    <name type="common">Alternaria rot fungus</name>
    <name type="synonym">Torula alternata</name>
    <dbReference type="NCBI Taxonomy" id="5599"/>
    <lineage>
        <taxon>Eukaryota</taxon>
        <taxon>Fungi</taxon>
        <taxon>Dikarya</taxon>
        <taxon>Ascomycota</taxon>
        <taxon>Pezizomycotina</taxon>
        <taxon>Dothideomycetes</taxon>
        <taxon>Pleosporomycetidae</taxon>
        <taxon>Pleosporales</taxon>
        <taxon>Pleosporineae</taxon>
        <taxon>Pleosporaceae</taxon>
        <taxon>Alternaria</taxon>
        <taxon>Alternaria sect. Alternaria</taxon>
        <taxon>Alternaria alternata complex</taxon>
    </lineage>
</organism>
<sequence>MPFISHALNAHQQEQRPLGVTNIFQTVGWRLMLVRRANNQLQFVGLRLICYVLWLKIRACAIIISHFGIGRRDFASTFDIRDYILVSQPGFDLEVIIFLDNGRRFSVPCSCRADDKGLFTHLRMFYDLQCTRRGLFELISVKSVQRIDVVKLHNSNTAGKRLKDTLDLGQYGPYGRQSHYFEHPSELDGGTITNRLVTEEVLASPDKQRHALNIIRSWDPQVTSIVILFPIVLSCIISIVWSVVASTMFNADVQSSIQTGFTIGSYVVTAGLNLASTLLVALVAFLDNKVNATQR</sequence>
<gene>
    <name evidence="2" type="ORF">CC77DRAFT_942982</name>
</gene>
<dbReference type="AlphaFoldDB" id="A0A177DBG9"/>
<reference evidence="2 3" key="1">
    <citation type="submission" date="2016-05" db="EMBL/GenBank/DDBJ databases">
        <title>Comparative analysis of secretome profiles of manganese(II)-oxidizing ascomycete fungi.</title>
        <authorList>
            <consortium name="DOE Joint Genome Institute"/>
            <person name="Zeiner C.A."/>
            <person name="Purvine S.O."/>
            <person name="Zink E.M."/>
            <person name="Wu S."/>
            <person name="Pasa-Tolic L."/>
            <person name="Chaput D.L."/>
            <person name="Haridas S."/>
            <person name="Grigoriev I.V."/>
            <person name="Santelli C.M."/>
            <person name="Hansel C.M."/>
        </authorList>
    </citation>
    <scope>NUCLEOTIDE SEQUENCE [LARGE SCALE GENOMIC DNA]</scope>
    <source>
        <strain evidence="2 3">SRC1lrK2f</strain>
    </source>
</reference>
<keyword evidence="1" id="KW-0472">Membrane</keyword>
<dbReference type="EMBL" id="KV441487">
    <property type="protein sequence ID" value="OAG17154.1"/>
    <property type="molecule type" value="Genomic_DNA"/>
</dbReference>
<evidence type="ECO:0000313" key="2">
    <source>
        <dbReference type="EMBL" id="OAG17154.1"/>
    </source>
</evidence>
<accession>A0A177DBG9</accession>
<name>A0A177DBG9_ALTAL</name>
<keyword evidence="1" id="KW-0812">Transmembrane</keyword>